<reference evidence="7" key="2">
    <citation type="journal article" date="2013" name="Nat. Struct. Mol. Biol.">
        <title>The crystal structure of the eukaryotic 40S ribosomal subunit in complex with eIF1 and eIF1A.</title>
        <authorList>
            <person name="Weisser M."/>
            <person name="Voigts-Hoffmann F."/>
            <person name="Rabl J."/>
            <person name="Leibundgut M."/>
            <person name="Ban N."/>
        </authorList>
    </citation>
    <scope>X-RAY CRYSTALLOGRAPHY (3.70 ANGSTROMS)</scope>
</reference>
<dbReference type="PDBsum" id="4BTS"/>
<proteinExistence type="evidence at protein level"/>
<reference evidence="4 5" key="1">
    <citation type="journal article" date="2011" name="Science">
        <title>Crystal structure of the eukaryotic 40S ribosomal subunit in complex with initiation factor 1.</title>
        <authorList>
            <person name="Rabl J."/>
            <person name="Leibundgut M."/>
            <person name="Ataide S.F."/>
            <person name="Haag A."/>
            <person name="Ban N."/>
        </authorList>
    </citation>
    <scope>X-RAY CRYSTALLOGRAPHY (3.93 ANGSTROMS)</scope>
</reference>
<dbReference type="SMR" id="E6PBT9"/>
<dbReference type="GO" id="GO:0003735">
    <property type="term" value="F:structural constituent of ribosome"/>
    <property type="evidence" value="ECO:0007669"/>
    <property type="project" value="InterPro"/>
</dbReference>
<dbReference type="EMBL" id="BK007928">
    <property type="protein sequence ID" value="DAA33985.1"/>
    <property type="molecule type" value="mRNA"/>
</dbReference>
<protein>
    <submittedName>
        <fullName evidence="4 5 6">Rps21e</fullName>
    </submittedName>
</protein>
<dbReference type="PDB" id="2XZN">
    <property type="method" value="X-ray"/>
    <property type="resolution" value="3.93 A"/>
    <property type="chains" value="Z=1-97"/>
</dbReference>
<keyword evidence="5 7" id="KW-0002">3D-structure</keyword>
<dbReference type="InterPro" id="IPR001931">
    <property type="entry name" value="Ribosomal_eS21"/>
</dbReference>
<evidence type="ECO:0000256" key="3">
    <source>
        <dbReference type="ARBA" id="ARBA00023274"/>
    </source>
</evidence>
<dbReference type="PANTHER" id="PTHR10442">
    <property type="entry name" value="40S RIBOSOMAL PROTEIN S21"/>
    <property type="match status" value="1"/>
</dbReference>
<evidence type="ECO:0000256" key="1">
    <source>
        <dbReference type="ARBA" id="ARBA00010228"/>
    </source>
</evidence>
<dbReference type="Gene3D" id="3.30.1230.20">
    <property type="match status" value="1"/>
</dbReference>
<evidence type="ECO:0000313" key="6">
    <source>
        <dbReference type="PDB" id="2XZN"/>
    </source>
</evidence>
<evidence type="ECO:0000313" key="5">
    <source>
        <dbReference type="PDB" id="2XZM"/>
    </source>
</evidence>
<dbReference type="GO" id="GO:0006412">
    <property type="term" value="P:translation"/>
    <property type="evidence" value="ECO:0007669"/>
    <property type="project" value="InterPro"/>
</dbReference>
<keyword evidence="3" id="KW-0687">Ribonucleoprotein</keyword>
<dbReference type="Pfam" id="PF01249">
    <property type="entry name" value="Ribosomal_S21e"/>
    <property type="match status" value="1"/>
</dbReference>
<evidence type="ECO:0000256" key="2">
    <source>
        <dbReference type="ARBA" id="ARBA00022980"/>
    </source>
</evidence>
<dbReference type="AlphaFoldDB" id="E6PBT9"/>
<evidence type="ECO:0000313" key="4">
    <source>
        <dbReference type="EMBL" id="DAA33985.1"/>
    </source>
</evidence>
<comment type="similarity">
    <text evidence="1">Belongs to the eukaryotic ribosomal protein eS21 family.</text>
</comment>
<sequence length="97" mass="10689">MNSGRANQRSKPMTGLINDKKEKIDAYLPRKCDWSNKLIFSNDQSSVQIAIAEVGENGQATGSKTNVVLCGSVRSKGEAHIALENILRERGLYPIQE</sequence>
<dbReference type="GO" id="GO:0005840">
    <property type="term" value="C:ribosome"/>
    <property type="evidence" value="ECO:0007669"/>
    <property type="project" value="UniProtKB-KW"/>
</dbReference>
<keyword evidence="2 4" id="KW-0689">Ribosomal protein</keyword>
<organism evidence="4">
    <name type="scientific">Tetrahymena thermophila</name>
    <dbReference type="NCBI Taxonomy" id="5911"/>
    <lineage>
        <taxon>Eukaryota</taxon>
        <taxon>Sar</taxon>
        <taxon>Alveolata</taxon>
        <taxon>Ciliophora</taxon>
        <taxon>Intramacronucleata</taxon>
        <taxon>Oligohymenophorea</taxon>
        <taxon>Hymenostomatida</taxon>
        <taxon>Tetrahymenina</taxon>
        <taxon>Tetrahymenidae</taxon>
        <taxon>Tetrahymena</taxon>
    </lineage>
</organism>
<evidence type="ECO:0007829" key="7">
    <source>
        <dbReference type="PDB" id="4BTS"/>
    </source>
</evidence>
<dbReference type="InterPro" id="IPR038579">
    <property type="entry name" value="Ribosomal_eS21_sf"/>
</dbReference>
<dbReference type="PDB" id="2XZM">
    <property type="method" value="X-ray"/>
    <property type="resolution" value="3.93 A"/>
    <property type="chains" value="Z=1-97"/>
</dbReference>
<accession>E6PBT9</accession>
<dbReference type="GO" id="GO:1990904">
    <property type="term" value="C:ribonucleoprotein complex"/>
    <property type="evidence" value="ECO:0007669"/>
    <property type="project" value="UniProtKB-KW"/>
</dbReference>
<name>E6PBT9_TETTH</name>
<dbReference type="PDB" id="4BTS">
    <property type="method" value="X-ray"/>
    <property type="resolution" value="3.70 A"/>
    <property type="chains" value="AZ/BZ/CZ/DZ=1-97"/>
</dbReference>
<dbReference type="IntAct" id="E6PBT9">
    <property type="interactions" value="1"/>
</dbReference>